<dbReference type="PROSITE" id="PS51379">
    <property type="entry name" value="4FE4S_FER_2"/>
    <property type="match status" value="1"/>
</dbReference>
<evidence type="ECO:0000313" key="6">
    <source>
        <dbReference type="EMBL" id="MPM78137.1"/>
    </source>
</evidence>
<keyword evidence="4" id="KW-1133">Transmembrane helix</keyword>
<dbReference type="Pfam" id="PF12801">
    <property type="entry name" value="Fer4_5"/>
    <property type="match status" value="2"/>
</dbReference>
<gene>
    <name evidence="6" type="primary">yccM_16</name>
    <name evidence="6" type="ORF">SDC9_125148</name>
</gene>
<feature type="transmembrane region" description="Helical" evidence="4">
    <location>
        <begin position="6"/>
        <end position="25"/>
    </location>
</feature>
<keyword evidence="2" id="KW-1003">Cell membrane</keyword>
<dbReference type="PROSITE" id="PS00198">
    <property type="entry name" value="4FE4S_FER_1"/>
    <property type="match status" value="1"/>
</dbReference>
<keyword evidence="3 4" id="KW-0472">Membrane</keyword>
<dbReference type="AlphaFoldDB" id="A0A645CMK8"/>
<dbReference type="PANTHER" id="PTHR30224">
    <property type="entry name" value="ELECTRON TRANSPORT PROTEIN"/>
    <property type="match status" value="1"/>
</dbReference>
<reference evidence="6" key="1">
    <citation type="submission" date="2019-08" db="EMBL/GenBank/DDBJ databases">
        <authorList>
            <person name="Kucharzyk K."/>
            <person name="Murdoch R.W."/>
            <person name="Higgins S."/>
            <person name="Loffler F."/>
        </authorList>
    </citation>
    <scope>NUCLEOTIDE SEQUENCE</scope>
</reference>
<evidence type="ECO:0000259" key="5">
    <source>
        <dbReference type="PROSITE" id="PS51379"/>
    </source>
</evidence>
<accession>A0A645CMK8</accession>
<feature type="transmembrane region" description="Helical" evidence="4">
    <location>
        <begin position="88"/>
        <end position="111"/>
    </location>
</feature>
<evidence type="ECO:0000256" key="3">
    <source>
        <dbReference type="ARBA" id="ARBA00023136"/>
    </source>
</evidence>
<feature type="transmembrane region" description="Helical" evidence="4">
    <location>
        <begin position="55"/>
        <end position="76"/>
    </location>
</feature>
<sequence length="202" mass="22840">MSLGMVTALLFGSIFCGYICPFGTFQEWIGKIGKRLFSKNYNKFVPASLDKILRYLRYIVLVMVVYQTAVSSKLVFQSIDPYYALFNLLTNEIAVSAYIMLGVIVVLSLFIERPWCKYLCPYGALLGLFNVFRIFKIKRNQTTCIHCKICDNVCPMNIEVSTKNTISDVQCISCYQCTSDASCPIPNTVMISSAKESVTRED</sequence>
<dbReference type="SUPFAM" id="SSF54862">
    <property type="entry name" value="4Fe-4S ferredoxins"/>
    <property type="match status" value="1"/>
</dbReference>
<organism evidence="6">
    <name type="scientific">bioreactor metagenome</name>
    <dbReference type="NCBI Taxonomy" id="1076179"/>
    <lineage>
        <taxon>unclassified sequences</taxon>
        <taxon>metagenomes</taxon>
        <taxon>ecological metagenomes</taxon>
    </lineage>
</organism>
<dbReference type="GO" id="GO:0005886">
    <property type="term" value="C:plasma membrane"/>
    <property type="evidence" value="ECO:0007669"/>
    <property type="project" value="UniProtKB-SubCell"/>
</dbReference>
<dbReference type="InterPro" id="IPR017900">
    <property type="entry name" value="4Fe4S_Fe_S_CS"/>
</dbReference>
<protein>
    <submittedName>
        <fullName evidence="6">Putative electron transport protein YccM</fullName>
    </submittedName>
</protein>
<feature type="transmembrane region" description="Helical" evidence="4">
    <location>
        <begin position="118"/>
        <end position="135"/>
    </location>
</feature>
<feature type="domain" description="4Fe-4S ferredoxin-type" evidence="5">
    <location>
        <begin position="135"/>
        <end position="163"/>
    </location>
</feature>
<dbReference type="InterPro" id="IPR017896">
    <property type="entry name" value="4Fe4S_Fe-S-bd"/>
</dbReference>
<comment type="caution">
    <text evidence="6">The sequence shown here is derived from an EMBL/GenBank/DDBJ whole genome shotgun (WGS) entry which is preliminary data.</text>
</comment>
<dbReference type="InterPro" id="IPR052378">
    <property type="entry name" value="NosR_regulator"/>
</dbReference>
<evidence type="ECO:0000256" key="2">
    <source>
        <dbReference type="ARBA" id="ARBA00022475"/>
    </source>
</evidence>
<proteinExistence type="predicted"/>
<evidence type="ECO:0000256" key="1">
    <source>
        <dbReference type="ARBA" id="ARBA00004236"/>
    </source>
</evidence>
<keyword evidence="4" id="KW-0812">Transmembrane</keyword>
<dbReference type="Gene3D" id="3.30.70.20">
    <property type="match status" value="1"/>
</dbReference>
<dbReference type="EMBL" id="VSSQ01028421">
    <property type="protein sequence ID" value="MPM78137.1"/>
    <property type="molecule type" value="Genomic_DNA"/>
</dbReference>
<dbReference type="PANTHER" id="PTHR30224:SF4">
    <property type="entry name" value="ELECTRON TRANSPORT PROTEIN YCCM-RELATED"/>
    <property type="match status" value="1"/>
</dbReference>
<name>A0A645CMK8_9ZZZZ</name>
<evidence type="ECO:0000256" key="4">
    <source>
        <dbReference type="SAM" id="Phobius"/>
    </source>
</evidence>
<comment type="subcellular location">
    <subcellularLocation>
        <location evidence="1">Cell membrane</location>
    </subcellularLocation>
</comment>